<dbReference type="STRING" id="1965070.A0A3S3PUT1"/>
<feature type="transmembrane region" description="Helical" evidence="6">
    <location>
        <begin position="348"/>
        <end position="370"/>
    </location>
</feature>
<reference evidence="10 11" key="1">
    <citation type="journal article" date="2018" name="Gigascience">
        <title>Genomes of trombidid mites reveal novel predicted allergens and laterally-transferred genes associated with secondary metabolism.</title>
        <authorList>
            <person name="Dong X."/>
            <person name="Chaisiri K."/>
            <person name="Xia D."/>
            <person name="Armstrong S.D."/>
            <person name="Fang Y."/>
            <person name="Donnelly M.J."/>
            <person name="Kadowaki T."/>
            <person name="McGarry J.W."/>
            <person name="Darby A.C."/>
            <person name="Makepeace B.L."/>
        </authorList>
    </citation>
    <scope>NUCLEOTIDE SEQUENCE [LARGE SCALE GENOMIC DNA]</scope>
    <source>
        <strain evidence="10">UoL-WK</strain>
    </source>
</reference>
<dbReference type="GO" id="GO:0022857">
    <property type="term" value="F:transmembrane transporter activity"/>
    <property type="evidence" value="ECO:0007669"/>
    <property type="project" value="InterPro"/>
</dbReference>
<feature type="transmembrane region" description="Helical" evidence="6">
    <location>
        <begin position="195"/>
        <end position="214"/>
    </location>
</feature>
<feature type="transmembrane region" description="Helical" evidence="6">
    <location>
        <begin position="264"/>
        <end position="286"/>
    </location>
</feature>
<feature type="transmembrane region" description="Helical" evidence="6">
    <location>
        <begin position="12"/>
        <end position="31"/>
    </location>
</feature>
<dbReference type="PROSITE" id="PS50850">
    <property type="entry name" value="MFS"/>
    <property type="match status" value="1"/>
</dbReference>
<dbReference type="PROSITE" id="PS00216">
    <property type="entry name" value="SUGAR_TRANSPORT_1"/>
    <property type="match status" value="1"/>
</dbReference>
<keyword evidence="3 6" id="KW-0812">Transmembrane</keyword>
<dbReference type="InterPro" id="IPR036259">
    <property type="entry name" value="MFS_trans_sf"/>
</dbReference>
<comment type="caution">
    <text evidence="10">The sequence shown here is derived from an EMBL/GenBank/DDBJ whole genome shotgun (WGS) entry which is preliminary data.</text>
</comment>
<organism evidence="10 11">
    <name type="scientific">Dinothrombium tinctorium</name>
    <dbReference type="NCBI Taxonomy" id="1965070"/>
    <lineage>
        <taxon>Eukaryota</taxon>
        <taxon>Metazoa</taxon>
        <taxon>Ecdysozoa</taxon>
        <taxon>Arthropoda</taxon>
        <taxon>Chelicerata</taxon>
        <taxon>Arachnida</taxon>
        <taxon>Acari</taxon>
        <taxon>Acariformes</taxon>
        <taxon>Trombidiformes</taxon>
        <taxon>Prostigmata</taxon>
        <taxon>Anystina</taxon>
        <taxon>Parasitengona</taxon>
        <taxon>Trombidioidea</taxon>
        <taxon>Trombidiidae</taxon>
        <taxon>Dinothrombium</taxon>
    </lineage>
</organism>
<proteinExistence type="predicted"/>
<keyword evidence="2" id="KW-0813">Transport</keyword>
<evidence type="ECO:0000256" key="3">
    <source>
        <dbReference type="ARBA" id="ARBA00022692"/>
    </source>
</evidence>
<evidence type="ECO:0000313" key="9">
    <source>
        <dbReference type="EMBL" id="RWS08154.1"/>
    </source>
</evidence>
<feature type="transmembrane region" description="Helical" evidence="6">
    <location>
        <begin position="102"/>
        <end position="120"/>
    </location>
</feature>
<dbReference type="Proteomes" id="UP000285301">
    <property type="component" value="Unassembled WGS sequence"/>
</dbReference>
<sequence length="444" mass="48959">MQRLQMHSTCFVVCTSLVIDLLAFTLILPLFPSIFDHYSREDESGFYRFLDSKVQQFQHLVNAPNELNKVLFSGLLGSWFSLLQFLCSPFIGAFSDVFGRRVCLLFSLAATLLSHMLWSLSGASFALFFVARTVGGLSKANVSLTTAIVTDVTSQENRSKAMALIGASFSVGFIVGPLLGAILSQWSTNPSQCASIVAIALTSVNLLFVFFFFSESLSKERRAKSIGKGLSQAYNYISPISLFSFNPVQNIKQKDVHILRETGWIYFLYLLLYSGLEYSLSFLTHLRFHFSSLQQGKMYFYCGLIMILVQGTYVRIAAGHELRTAAFGLLLIIPAFVLIGISTDTYQLFSGLALYSFSSATVVPCLTTIASSNGPVDQKGTILGIFRSLGALARALGPILSAILFWKFGSVFCYCGGGFILCIPLLYLRSLKVKLNAKKDLKSD</sequence>
<evidence type="ECO:0000256" key="6">
    <source>
        <dbReference type="SAM" id="Phobius"/>
    </source>
</evidence>
<dbReference type="PANTHER" id="PTHR23504">
    <property type="entry name" value="MAJOR FACILITATOR SUPERFAMILY DOMAIN-CONTAINING PROTEIN 10"/>
    <property type="match status" value="1"/>
</dbReference>
<evidence type="ECO:0000313" key="11">
    <source>
        <dbReference type="Proteomes" id="UP000285301"/>
    </source>
</evidence>
<evidence type="ECO:0000313" key="10">
    <source>
        <dbReference type="EMBL" id="RWS16759.1"/>
    </source>
</evidence>
<feature type="transmembrane region" description="Helical" evidence="6">
    <location>
        <begin position="70"/>
        <end position="95"/>
    </location>
</feature>
<reference evidence="10" key="2">
    <citation type="submission" date="2018-11" db="EMBL/GenBank/DDBJ databases">
        <title>Trombidioid mite genomics.</title>
        <authorList>
            <person name="Dong X."/>
        </authorList>
    </citation>
    <scope>NUCLEOTIDE SEQUENCE</scope>
    <source>
        <strain evidence="10">UoL-WK</strain>
    </source>
</reference>
<evidence type="ECO:0000256" key="2">
    <source>
        <dbReference type="ARBA" id="ARBA00022448"/>
    </source>
</evidence>
<dbReference type="Gene3D" id="1.20.1250.20">
    <property type="entry name" value="MFS general substrate transporter like domains"/>
    <property type="match status" value="1"/>
</dbReference>
<dbReference type="OrthoDB" id="196650at2759"/>
<dbReference type="PANTHER" id="PTHR23504:SF31">
    <property type="entry name" value="MAJOR FACILITATOR SUPERFAMILY DOMAIN-CONTAINING PROTEIN 10"/>
    <property type="match status" value="1"/>
</dbReference>
<keyword evidence="5 6" id="KW-0472">Membrane</keyword>
<dbReference type="InterPro" id="IPR011701">
    <property type="entry name" value="MFS"/>
</dbReference>
<evidence type="ECO:0000256" key="5">
    <source>
        <dbReference type="ARBA" id="ARBA00023136"/>
    </source>
</evidence>
<feature type="domain" description="Major facilitator superfamily (MFS) profile" evidence="7">
    <location>
        <begin position="9"/>
        <end position="434"/>
    </location>
</feature>
<evidence type="ECO:0000313" key="8">
    <source>
        <dbReference type="EMBL" id="RWS07815.1"/>
    </source>
</evidence>
<feature type="transmembrane region" description="Helical" evidence="6">
    <location>
        <begin position="161"/>
        <end position="183"/>
    </location>
</feature>
<gene>
    <name evidence="8" type="ORF">B4U79_02223</name>
    <name evidence="9" type="ORF">B4U79_12372</name>
    <name evidence="10" type="ORF">B4U79_16070</name>
</gene>
<dbReference type="FunFam" id="1.20.1250.20:FF:000223">
    <property type="entry name" value="Major facilitator superfamily domain-containing protein"/>
    <property type="match status" value="1"/>
</dbReference>
<keyword evidence="11" id="KW-1185">Reference proteome</keyword>
<accession>A0A3S3PUT1</accession>
<evidence type="ECO:0000256" key="4">
    <source>
        <dbReference type="ARBA" id="ARBA00022989"/>
    </source>
</evidence>
<feature type="transmembrane region" description="Helical" evidence="6">
    <location>
        <begin position="411"/>
        <end position="428"/>
    </location>
</feature>
<keyword evidence="4 6" id="KW-1133">Transmembrane helix</keyword>
<dbReference type="Pfam" id="PF07690">
    <property type="entry name" value="MFS_1"/>
    <property type="match status" value="1"/>
</dbReference>
<name>A0A3S3PUT1_9ACAR</name>
<dbReference type="GO" id="GO:0031526">
    <property type="term" value="C:brush border membrane"/>
    <property type="evidence" value="ECO:0007669"/>
    <property type="project" value="TreeGrafter"/>
</dbReference>
<dbReference type="InterPro" id="IPR005829">
    <property type="entry name" value="Sugar_transporter_CS"/>
</dbReference>
<dbReference type="AlphaFoldDB" id="A0A3S3PUT1"/>
<comment type="subcellular location">
    <subcellularLocation>
        <location evidence="1">Membrane</location>
        <topology evidence="1">Multi-pass membrane protein</topology>
    </subcellularLocation>
</comment>
<evidence type="ECO:0000256" key="1">
    <source>
        <dbReference type="ARBA" id="ARBA00004141"/>
    </source>
</evidence>
<dbReference type="SUPFAM" id="SSF103473">
    <property type="entry name" value="MFS general substrate transporter"/>
    <property type="match status" value="1"/>
</dbReference>
<evidence type="ECO:0000259" key="7">
    <source>
        <dbReference type="PROSITE" id="PS50850"/>
    </source>
</evidence>
<dbReference type="EMBL" id="NCKU01000170">
    <property type="protein sequence ID" value="RWS16759.1"/>
    <property type="molecule type" value="Genomic_DNA"/>
</dbReference>
<dbReference type="EMBL" id="NCKU01003111">
    <property type="protein sequence ID" value="RWS08154.1"/>
    <property type="molecule type" value="Genomic_DNA"/>
</dbReference>
<feature type="transmembrane region" description="Helical" evidence="6">
    <location>
        <begin position="298"/>
        <end position="318"/>
    </location>
</feature>
<protein>
    <submittedName>
        <fullName evidence="10">Major facilitator superfamily domain-containing protein 10-like protein</fullName>
    </submittedName>
</protein>
<dbReference type="EMBL" id="NCKU01003290">
    <property type="protein sequence ID" value="RWS07815.1"/>
    <property type="molecule type" value="Genomic_DNA"/>
</dbReference>
<feature type="transmembrane region" description="Helical" evidence="6">
    <location>
        <begin position="325"/>
        <end position="342"/>
    </location>
</feature>
<dbReference type="InterPro" id="IPR020846">
    <property type="entry name" value="MFS_dom"/>
</dbReference>